<dbReference type="PROSITE" id="PS01124">
    <property type="entry name" value="HTH_ARAC_FAMILY_2"/>
    <property type="match status" value="1"/>
</dbReference>
<comment type="caution">
    <text evidence="5">The sequence shown here is derived from an EMBL/GenBank/DDBJ whole genome shotgun (WGS) entry which is preliminary data.</text>
</comment>
<dbReference type="PANTHER" id="PTHR46796">
    <property type="entry name" value="HTH-TYPE TRANSCRIPTIONAL ACTIVATOR RHAS-RELATED"/>
    <property type="match status" value="1"/>
</dbReference>
<dbReference type="PROSITE" id="PS00041">
    <property type="entry name" value="HTH_ARAC_FAMILY_1"/>
    <property type="match status" value="1"/>
</dbReference>
<gene>
    <name evidence="5" type="ORF">CfE428DRAFT_3249</name>
</gene>
<dbReference type="InterPro" id="IPR050204">
    <property type="entry name" value="AraC_XylS_family_regulators"/>
</dbReference>
<dbReference type="AlphaFoldDB" id="B4D2W1"/>
<dbReference type="FunCoup" id="B4D2W1">
    <property type="interactions" value="170"/>
</dbReference>
<organism evidence="5 6">
    <name type="scientific">Chthoniobacter flavus Ellin428</name>
    <dbReference type="NCBI Taxonomy" id="497964"/>
    <lineage>
        <taxon>Bacteria</taxon>
        <taxon>Pseudomonadati</taxon>
        <taxon>Verrucomicrobiota</taxon>
        <taxon>Spartobacteria</taxon>
        <taxon>Chthoniobacterales</taxon>
        <taxon>Chthoniobacteraceae</taxon>
        <taxon>Chthoniobacter</taxon>
    </lineage>
</organism>
<evidence type="ECO:0000313" key="6">
    <source>
        <dbReference type="Proteomes" id="UP000005824"/>
    </source>
</evidence>
<evidence type="ECO:0000256" key="2">
    <source>
        <dbReference type="ARBA" id="ARBA00023125"/>
    </source>
</evidence>
<keyword evidence="2" id="KW-0238">DNA-binding</keyword>
<dbReference type="RefSeq" id="WP_006980574.1">
    <property type="nucleotide sequence ID" value="NZ_ABVL01000009.1"/>
</dbReference>
<dbReference type="eggNOG" id="COG4936">
    <property type="taxonomic scope" value="Bacteria"/>
</dbReference>
<dbReference type="Gene3D" id="1.10.10.60">
    <property type="entry name" value="Homeodomain-like"/>
    <property type="match status" value="2"/>
</dbReference>
<feature type="domain" description="HTH araC/xylS-type" evidence="4">
    <location>
        <begin position="194"/>
        <end position="292"/>
    </location>
</feature>
<dbReference type="InterPro" id="IPR018062">
    <property type="entry name" value="HTH_AraC-typ_CS"/>
</dbReference>
<dbReference type="Pfam" id="PF10114">
    <property type="entry name" value="PocR"/>
    <property type="match status" value="1"/>
</dbReference>
<name>B4D2W1_9BACT</name>
<dbReference type="InParanoid" id="B4D2W1"/>
<dbReference type="InterPro" id="IPR009057">
    <property type="entry name" value="Homeodomain-like_sf"/>
</dbReference>
<sequence length="299" mass="33823">MNITAANHTVLDRLSRSEIYKDYERAFNEATGLPLQLSPIDDWHLSHRGRRHENPFCALLAKQNKACAACLQTQHELSTTAQNEAKTVTCFAGLCETAVPLKAGDQLIGYLRTGEVLPQPPTAQSYMKVVRQLEKLGAKVDSEKLREAYFHSRVFSPKRYEAVLKLLQIFAQHLSMMANQVVFRSENAEPPNIARARQFIDEHHGEDLSLAAVAQAAHMSTFYFCKQFKKATGLSFTEYLGRVRVEKAKEQLLKPHMRVSEVAYEVGFQSLTHFNRVFKKLNGESPTTYRTHLPLAMAA</sequence>
<dbReference type="SMART" id="SM00342">
    <property type="entry name" value="HTH_ARAC"/>
    <property type="match status" value="1"/>
</dbReference>
<evidence type="ECO:0000256" key="3">
    <source>
        <dbReference type="ARBA" id="ARBA00023163"/>
    </source>
</evidence>
<dbReference type="SUPFAM" id="SSF46689">
    <property type="entry name" value="Homeodomain-like"/>
    <property type="match status" value="2"/>
</dbReference>
<dbReference type="Proteomes" id="UP000005824">
    <property type="component" value="Unassembled WGS sequence"/>
</dbReference>
<dbReference type="InterPro" id="IPR020449">
    <property type="entry name" value="Tscrpt_reg_AraC-type_HTH"/>
</dbReference>
<evidence type="ECO:0000259" key="4">
    <source>
        <dbReference type="PROSITE" id="PS01124"/>
    </source>
</evidence>
<keyword evidence="6" id="KW-1185">Reference proteome</keyword>
<keyword evidence="1" id="KW-0805">Transcription regulation</keyword>
<evidence type="ECO:0000256" key="1">
    <source>
        <dbReference type="ARBA" id="ARBA00023015"/>
    </source>
</evidence>
<dbReference type="PRINTS" id="PR00032">
    <property type="entry name" value="HTHARAC"/>
</dbReference>
<accession>B4D2W1</accession>
<dbReference type="GO" id="GO:0003700">
    <property type="term" value="F:DNA-binding transcription factor activity"/>
    <property type="evidence" value="ECO:0007669"/>
    <property type="project" value="InterPro"/>
</dbReference>
<proteinExistence type="predicted"/>
<dbReference type="Pfam" id="PF12833">
    <property type="entry name" value="HTH_18"/>
    <property type="match status" value="1"/>
</dbReference>
<dbReference type="STRING" id="497964.CfE428DRAFT_3249"/>
<evidence type="ECO:0000313" key="5">
    <source>
        <dbReference type="EMBL" id="EDY19072.1"/>
    </source>
</evidence>
<dbReference type="GO" id="GO:0043565">
    <property type="term" value="F:sequence-specific DNA binding"/>
    <property type="evidence" value="ECO:0007669"/>
    <property type="project" value="InterPro"/>
</dbReference>
<dbReference type="InterPro" id="IPR018771">
    <property type="entry name" value="PocR_dom"/>
</dbReference>
<reference evidence="5 6" key="1">
    <citation type="journal article" date="2011" name="J. Bacteriol.">
        <title>Genome sequence of Chthoniobacter flavus Ellin428, an aerobic heterotrophic soil bacterium.</title>
        <authorList>
            <person name="Kant R."/>
            <person name="van Passel M.W."/>
            <person name="Palva A."/>
            <person name="Lucas S."/>
            <person name="Lapidus A."/>
            <person name="Glavina Del Rio T."/>
            <person name="Dalin E."/>
            <person name="Tice H."/>
            <person name="Bruce D."/>
            <person name="Goodwin L."/>
            <person name="Pitluck S."/>
            <person name="Larimer F.W."/>
            <person name="Land M.L."/>
            <person name="Hauser L."/>
            <person name="Sangwan P."/>
            <person name="de Vos W.M."/>
            <person name="Janssen P.H."/>
            <person name="Smidt H."/>
        </authorList>
    </citation>
    <scope>NUCLEOTIDE SEQUENCE [LARGE SCALE GENOMIC DNA]</scope>
    <source>
        <strain evidence="5 6">Ellin428</strain>
    </source>
</reference>
<dbReference type="EMBL" id="ABVL01000009">
    <property type="protein sequence ID" value="EDY19072.1"/>
    <property type="molecule type" value="Genomic_DNA"/>
</dbReference>
<protein>
    <submittedName>
        <fullName evidence="5">Transcriptional regulator, AraC family</fullName>
    </submittedName>
</protein>
<dbReference type="InterPro" id="IPR018060">
    <property type="entry name" value="HTH_AraC"/>
</dbReference>
<dbReference type="eggNOG" id="COG2169">
    <property type="taxonomic scope" value="Bacteria"/>
</dbReference>
<keyword evidence="3" id="KW-0804">Transcription</keyword>